<feature type="domain" description="RWD" evidence="15">
    <location>
        <begin position="148"/>
        <end position="277"/>
    </location>
</feature>
<evidence type="ECO:0000256" key="9">
    <source>
        <dbReference type="ARBA" id="ARBA00022771"/>
    </source>
</evidence>
<evidence type="ECO:0000256" key="10">
    <source>
        <dbReference type="ARBA" id="ARBA00022786"/>
    </source>
</evidence>
<dbReference type="InterPro" id="IPR002867">
    <property type="entry name" value="IBR_dom"/>
</dbReference>
<evidence type="ECO:0000256" key="5">
    <source>
        <dbReference type="ARBA" id="ARBA00012251"/>
    </source>
</evidence>
<evidence type="ECO:0000256" key="13">
    <source>
        <dbReference type="SAM" id="MobiDB-lite"/>
    </source>
</evidence>
<accession>A0A2Z7CJ57</accession>
<protein>
    <recommendedName>
        <fullName evidence="5">RBR-type E3 ubiquitin transferase</fullName>
        <ecNumber evidence="5">2.3.2.31</ecNumber>
    </recommendedName>
</protein>
<reference evidence="17 18" key="1">
    <citation type="journal article" date="2015" name="Proc. Natl. Acad. Sci. U.S.A.">
        <title>The resurrection genome of Boea hygrometrica: A blueprint for survival of dehydration.</title>
        <authorList>
            <person name="Xiao L."/>
            <person name="Yang G."/>
            <person name="Zhang L."/>
            <person name="Yang X."/>
            <person name="Zhao S."/>
            <person name="Ji Z."/>
            <person name="Zhou Q."/>
            <person name="Hu M."/>
            <person name="Wang Y."/>
            <person name="Chen M."/>
            <person name="Xu Y."/>
            <person name="Jin H."/>
            <person name="Xiao X."/>
            <person name="Hu G."/>
            <person name="Bao F."/>
            <person name="Hu Y."/>
            <person name="Wan P."/>
            <person name="Li L."/>
            <person name="Deng X."/>
            <person name="Kuang T."/>
            <person name="Xiang C."/>
            <person name="Zhu J.K."/>
            <person name="Oliver M.J."/>
            <person name="He Y."/>
        </authorList>
    </citation>
    <scope>NUCLEOTIDE SEQUENCE [LARGE SCALE GENOMIC DNA]</scope>
    <source>
        <strain evidence="18">cv. XS01</strain>
    </source>
</reference>
<feature type="domain" description="RING-type" evidence="14">
    <location>
        <begin position="331"/>
        <end position="379"/>
    </location>
</feature>
<dbReference type="GO" id="GO:0016567">
    <property type="term" value="P:protein ubiquitination"/>
    <property type="evidence" value="ECO:0007669"/>
    <property type="project" value="UniProtKB-UniPathway"/>
</dbReference>
<evidence type="ECO:0000259" key="16">
    <source>
        <dbReference type="PROSITE" id="PS51873"/>
    </source>
</evidence>
<dbReference type="SUPFAM" id="SSF57850">
    <property type="entry name" value="RING/U-box"/>
    <property type="match status" value="4"/>
</dbReference>
<feature type="compositionally biased region" description="Basic and acidic residues" evidence="13">
    <location>
        <begin position="57"/>
        <end position="74"/>
    </location>
</feature>
<dbReference type="CDD" id="cd23820">
    <property type="entry name" value="RWD_RNF14"/>
    <property type="match status" value="1"/>
</dbReference>
<keyword evidence="9 12" id="KW-0863">Zinc-finger</keyword>
<evidence type="ECO:0000256" key="4">
    <source>
        <dbReference type="ARBA" id="ARBA00005884"/>
    </source>
</evidence>
<dbReference type="PROSITE" id="PS50908">
    <property type="entry name" value="RWD"/>
    <property type="match status" value="1"/>
</dbReference>
<keyword evidence="8" id="KW-0677">Repeat</keyword>
<dbReference type="UniPathway" id="UPA00143"/>
<dbReference type="Gene3D" id="3.10.110.10">
    <property type="entry name" value="Ubiquitin Conjugating Enzyme"/>
    <property type="match status" value="1"/>
</dbReference>
<sequence length="634" mass="72296">MVSRTGTSSNPQTDETSSSMSTPDPFQKPAQNTRNSNKFDQGNEEFRTSDTGPASRSRIDLDYDNIHDSQDDFKSSTVSKSNLDCDGGGKNVCEADSEKAMENAQGSRSNCNNDLYNAGERVEELRARVEEPELSEEQISVNIQRQEDELLALEYIYGDDIVILDSQSGFKSFQCLRDLTSLLSFSSSDSPEKRDDCSLDFSYSFRVEYLPPVILTCLLPKSYPSNLAPYVTLSVQWLNSAKISDLCCKLDSIWKEQAGQEIIYQWVDWLHGCTLSHLGFDHEMILGPYDEKHGDERAISGSVSPVVDVPLLKSYNDEHSHEKFCSNIQECKICFGEFSGSEFIRLPCQHYYCWKCMRTFSDMHVKEGTVMKLQCPYTKCGGIIPPGLLKRLLGEEEFENWESLMLQKALDLMSDVVYCPRCETACLEDEDHHAQCSNCYYSYCSLCRDRRHVGIACMTPEMKLLILQERQNSSHMKDDQRRREQDMISQILSVREISRFAKQCPSCKMAISRTEGCNKIVCNNCGQYFCYRCNQAISGYEHFRDGNCELFPAEEIQKWDEMNGRQVAGQMQAQLFADHAHPCPNCGQDNVKVGNNNHIFCWACQSHYCYLCRKMVRRSSQHYGPKGCKQHTVG</sequence>
<dbReference type="InterPro" id="IPR016135">
    <property type="entry name" value="UBQ-conjugating_enzyme/RWD"/>
</dbReference>
<dbReference type="InterPro" id="IPR006575">
    <property type="entry name" value="RWD_dom"/>
</dbReference>
<dbReference type="Pfam" id="PF01485">
    <property type="entry name" value="IBR"/>
    <property type="match status" value="1"/>
</dbReference>
<dbReference type="Pfam" id="PF26200">
    <property type="entry name" value="Rcat_RNF216"/>
    <property type="match status" value="1"/>
</dbReference>
<dbReference type="Gene3D" id="3.30.40.10">
    <property type="entry name" value="Zinc/RING finger domain, C3HC4 (zinc finger)"/>
    <property type="match status" value="1"/>
</dbReference>
<evidence type="ECO:0000313" key="18">
    <source>
        <dbReference type="Proteomes" id="UP000250235"/>
    </source>
</evidence>
<dbReference type="GO" id="GO:0008270">
    <property type="term" value="F:zinc ion binding"/>
    <property type="evidence" value="ECO:0007669"/>
    <property type="project" value="UniProtKB-KW"/>
</dbReference>
<dbReference type="SMART" id="SM00591">
    <property type="entry name" value="RWD"/>
    <property type="match status" value="1"/>
</dbReference>
<keyword evidence="11" id="KW-0862">Zinc</keyword>
<comment type="similarity">
    <text evidence="4">Belongs to the RBR family. Ariadne subfamily.</text>
</comment>
<dbReference type="InterPro" id="IPR017907">
    <property type="entry name" value="Znf_RING_CS"/>
</dbReference>
<evidence type="ECO:0000256" key="1">
    <source>
        <dbReference type="ARBA" id="ARBA00001798"/>
    </source>
</evidence>
<dbReference type="InterPro" id="IPR001841">
    <property type="entry name" value="Znf_RING"/>
</dbReference>
<organism evidence="17 18">
    <name type="scientific">Dorcoceras hygrometricum</name>
    <dbReference type="NCBI Taxonomy" id="472368"/>
    <lineage>
        <taxon>Eukaryota</taxon>
        <taxon>Viridiplantae</taxon>
        <taxon>Streptophyta</taxon>
        <taxon>Embryophyta</taxon>
        <taxon>Tracheophyta</taxon>
        <taxon>Spermatophyta</taxon>
        <taxon>Magnoliopsida</taxon>
        <taxon>eudicotyledons</taxon>
        <taxon>Gunneridae</taxon>
        <taxon>Pentapetalae</taxon>
        <taxon>asterids</taxon>
        <taxon>lamiids</taxon>
        <taxon>Lamiales</taxon>
        <taxon>Gesneriaceae</taxon>
        <taxon>Didymocarpoideae</taxon>
        <taxon>Trichosporeae</taxon>
        <taxon>Loxocarpinae</taxon>
        <taxon>Dorcoceras</taxon>
    </lineage>
</organism>
<evidence type="ECO:0000256" key="11">
    <source>
        <dbReference type="ARBA" id="ARBA00022833"/>
    </source>
</evidence>
<dbReference type="InterPro" id="IPR013083">
    <property type="entry name" value="Znf_RING/FYVE/PHD"/>
</dbReference>
<dbReference type="CDD" id="cd20341">
    <property type="entry name" value="BRcat_RBR_RNF14"/>
    <property type="match status" value="1"/>
</dbReference>
<comment type="cofactor">
    <cofactor evidence="2">
        <name>Zn(2+)</name>
        <dbReference type="ChEBI" id="CHEBI:29105"/>
    </cofactor>
</comment>
<dbReference type="InterPro" id="IPR044066">
    <property type="entry name" value="TRIAD_supradom"/>
</dbReference>
<proteinExistence type="inferred from homology"/>
<keyword evidence="18" id="KW-1185">Reference proteome</keyword>
<dbReference type="FunFam" id="1.20.120.1750:FF:000029">
    <property type="entry name" value="RBR-type E3 ubiquitin transferase"/>
    <property type="match status" value="1"/>
</dbReference>
<dbReference type="PROSITE" id="PS00518">
    <property type="entry name" value="ZF_RING_1"/>
    <property type="match status" value="1"/>
</dbReference>
<keyword evidence="7" id="KW-0479">Metal-binding</keyword>
<feature type="compositionally biased region" description="Polar residues" evidence="13">
    <location>
        <begin position="1"/>
        <end position="40"/>
    </location>
</feature>
<dbReference type="OrthoDB" id="1431934at2759"/>
<feature type="region of interest" description="Disordered" evidence="13">
    <location>
        <begin position="1"/>
        <end position="89"/>
    </location>
</feature>
<dbReference type="EMBL" id="KQ995736">
    <property type="protein sequence ID" value="KZV45957.1"/>
    <property type="molecule type" value="Genomic_DNA"/>
</dbReference>
<dbReference type="Pfam" id="PF05773">
    <property type="entry name" value="RWD"/>
    <property type="match status" value="1"/>
</dbReference>
<evidence type="ECO:0000313" key="17">
    <source>
        <dbReference type="EMBL" id="KZV45957.1"/>
    </source>
</evidence>
<dbReference type="FunFam" id="3.30.40.10:FF:000358">
    <property type="entry name" value="RBR-type E3 ubiquitin transferase"/>
    <property type="match status" value="1"/>
</dbReference>
<evidence type="ECO:0000256" key="6">
    <source>
        <dbReference type="ARBA" id="ARBA00022679"/>
    </source>
</evidence>
<keyword evidence="10" id="KW-0833">Ubl conjugation pathway</keyword>
<keyword evidence="6" id="KW-0808">Transferase</keyword>
<name>A0A2Z7CJ57_9LAMI</name>
<evidence type="ECO:0000256" key="7">
    <source>
        <dbReference type="ARBA" id="ARBA00022723"/>
    </source>
</evidence>
<comment type="function">
    <text evidence="3">Might act as an E3 ubiquitin-protein ligase, or as part of E3 complex, which accepts ubiquitin from specific E2 ubiquitin-conjugating enzymes and then transfers it to substrates.</text>
</comment>
<feature type="domain" description="RING-type" evidence="16">
    <location>
        <begin position="327"/>
        <end position="554"/>
    </location>
</feature>
<comment type="catalytic activity">
    <reaction evidence="1">
        <text>[E2 ubiquitin-conjugating enzyme]-S-ubiquitinyl-L-cysteine + [acceptor protein]-L-lysine = [E2 ubiquitin-conjugating enzyme]-L-cysteine + [acceptor protein]-N(6)-ubiquitinyl-L-lysine.</text>
        <dbReference type="EC" id="2.3.2.31"/>
    </reaction>
</comment>
<evidence type="ECO:0000256" key="8">
    <source>
        <dbReference type="ARBA" id="ARBA00022737"/>
    </source>
</evidence>
<evidence type="ECO:0000256" key="2">
    <source>
        <dbReference type="ARBA" id="ARBA00001947"/>
    </source>
</evidence>
<dbReference type="EC" id="2.3.2.31" evidence="5"/>
<dbReference type="Proteomes" id="UP000250235">
    <property type="component" value="Unassembled WGS sequence"/>
</dbReference>
<dbReference type="InterPro" id="IPR031127">
    <property type="entry name" value="E3_UB_ligase_RBR"/>
</dbReference>
<dbReference type="Gene3D" id="1.20.120.1750">
    <property type="match status" value="1"/>
</dbReference>
<dbReference type="PANTHER" id="PTHR11685">
    <property type="entry name" value="RBR FAMILY RING FINGER AND IBR DOMAIN-CONTAINING"/>
    <property type="match status" value="1"/>
</dbReference>
<dbReference type="AlphaFoldDB" id="A0A2Z7CJ57"/>
<dbReference type="PROSITE" id="PS50089">
    <property type="entry name" value="ZF_RING_2"/>
    <property type="match status" value="1"/>
</dbReference>
<dbReference type="SMART" id="SM00184">
    <property type="entry name" value="RING"/>
    <property type="match status" value="3"/>
</dbReference>
<evidence type="ECO:0000256" key="3">
    <source>
        <dbReference type="ARBA" id="ARBA00003976"/>
    </source>
</evidence>
<evidence type="ECO:0000259" key="15">
    <source>
        <dbReference type="PROSITE" id="PS50908"/>
    </source>
</evidence>
<gene>
    <name evidence="17" type="ORF">F511_10647</name>
</gene>
<evidence type="ECO:0000259" key="14">
    <source>
        <dbReference type="PROSITE" id="PS50089"/>
    </source>
</evidence>
<dbReference type="SMART" id="SM00647">
    <property type="entry name" value="IBR"/>
    <property type="match status" value="2"/>
</dbReference>
<dbReference type="SUPFAM" id="SSF54495">
    <property type="entry name" value="UBC-like"/>
    <property type="match status" value="1"/>
</dbReference>
<evidence type="ECO:0000256" key="12">
    <source>
        <dbReference type="PROSITE-ProRule" id="PRU00175"/>
    </source>
</evidence>
<dbReference type="GO" id="GO:0061630">
    <property type="term" value="F:ubiquitin protein ligase activity"/>
    <property type="evidence" value="ECO:0007669"/>
    <property type="project" value="UniProtKB-EC"/>
</dbReference>
<dbReference type="PROSITE" id="PS51873">
    <property type="entry name" value="TRIAD"/>
    <property type="match status" value="1"/>
</dbReference>